<accession>A0A2A5T4J0</accession>
<sequence length="72" mass="8138">MSTIQHSVVILGGQTALTKLLGIRQSHVWNWINRKQQTPARYIRAISEATGGKVSIKDLLTDHEKNMKLEIN</sequence>
<dbReference type="EMBL" id="NBYY01000011">
    <property type="protein sequence ID" value="PCS23073.1"/>
    <property type="molecule type" value="Genomic_DNA"/>
</dbReference>
<name>A0A2A5T4J0_9GAMM</name>
<dbReference type="RefSeq" id="WP_097356166.1">
    <property type="nucleotide sequence ID" value="NZ_CAWNJE010000006.1"/>
</dbReference>
<dbReference type="Pfam" id="PF15943">
    <property type="entry name" value="YdaS_toxin"/>
    <property type="match status" value="1"/>
</dbReference>
<dbReference type="SUPFAM" id="SSF47413">
    <property type="entry name" value="lambda repressor-like DNA-binding domains"/>
    <property type="match status" value="1"/>
</dbReference>
<dbReference type="GO" id="GO:0003677">
    <property type="term" value="F:DNA binding"/>
    <property type="evidence" value="ECO:0007669"/>
    <property type="project" value="InterPro"/>
</dbReference>
<comment type="caution">
    <text evidence="1">The sequence shown here is derived from an EMBL/GenBank/DDBJ whole genome shotgun (WGS) entry which is preliminary data.</text>
</comment>
<keyword evidence="2" id="KW-1185">Reference proteome</keyword>
<dbReference type="AlphaFoldDB" id="A0A2A5T4J0"/>
<dbReference type="Gene3D" id="1.10.260.40">
    <property type="entry name" value="lambda repressor-like DNA-binding domains"/>
    <property type="match status" value="1"/>
</dbReference>
<dbReference type="GeneID" id="66951360"/>
<reference evidence="2" key="1">
    <citation type="submission" date="2017-04" db="EMBL/GenBank/DDBJ databases">
        <title>Genome evolution of the luminous symbionts of deep sea anglerfish.</title>
        <authorList>
            <person name="Hendry T.A."/>
        </authorList>
    </citation>
    <scope>NUCLEOTIDE SEQUENCE [LARGE SCALE GENOMIC DNA]</scope>
</reference>
<evidence type="ECO:0000313" key="1">
    <source>
        <dbReference type="EMBL" id="PCS23073.1"/>
    </source>
</evidence>
<dbReference type="InterPro" id="IPR010982">
    <property type="entry name" value="Lambda_DNA-bd_dom_sf"/>
</dbReference>
<proteinExistence type="predicted"/>
<protein>
    <submittedName>
        <fullName evidence="1">Uncharacterized protein</fullName>
    </submittedName>
</protein>
<gene>
    <name evidence="1" type="ORF">BTN49_1065</name>
</gene>
<dbReference type="Proteomes" id="UP000219020">
    <property type="component" value="Unassembled WGS sequence"/>
</dbReference>
<dbReference type="InterPro" id="IPR031856">
    <property type="entry name" value="YdaS_toxin-like"/>
</dbReference>
<organism evidence="1 2">
    <name type="scientific">Candidatus Enterovibrio escicola</name>
    <dbReference type="NCBI Taxonomy" id="1927127"/>
    <lineage>
        <taxon>Bacteria</taxon>
        <taxon>Pseudomonadati</taxon>
        <taxon>Pseudomonadota</taxon>
        <taxon>Gammaproteobacteria</taxon>
        <taxon>Vibrionales</taxon>
        <taxon>Vibrionaceae</taxon>
        <taxon>Enterovibrio</taxon>
    </lineage>
</organism>
<evidence type="ECO:0000313" key="2">
    <source>
        <dbReference type="Proteomes" id="UP000219020"/>
    </source>
</evidence>